<evidence type="ECO:0000256" key="14">
    <source>
        <dbReference type="ARBA" id="ARBA00023034"/>
    </source>
</evidence>
<comment type="subcellular location">
    <subcellularLocation>
        <location evidence="1">Endoplasmic reticulum</location>
    </subcellularLocation>
    <subcellularLocation>
        <location evidence="3">Golgi apparatus</location>
    </subcellularLocation>
    <subcellularLocation>
        <location evidence="2">Lysosome</location>
    </subcellularLocation>
    <subcellularLocation>
        <location evidence="4">Secreted</location>
    </subcellularLocation>
</comment>
<evidence type="ECO:0000256" key="10">
    <source>
        <dbReference type="ARBA" id="ARBA00022729"/>
    </source>
</evidence>
<dbReference type="GO" id="GO:0005576">
    <property type="term" value="C:extracellular region"/>
    <property type="evidence" value="ECO:0007669"/>
    <property type="project" value="UniProtKB-SubCell"/>
</dbReference>
<dbReference type="Pfam" id="PF04389">
    <property type="entry name" value="Peptidase_M28"/>
    <property type="match status" value="1"/>
</dbReference>
<keyword evidence="8" id="KW-0645">Protease</keyword>
<accession>A0A5B7Y9J5</accession>
<keyword evidence="17" id="KW-0325">Glycoprotein</keyword>
<dbReference type="GO" id="GO:0070573">
    <property type="term" value="F:metallodipeptidase activity"/>
    <property type="evidence" value="ECO:0007669"/>
    <property type="project" value="InterPro"/>
</dbReference>
<keyword evidence="16" id="KW-0865">Zymogen</keyword>
<dbReference type="PANTHER" id="PTHR12053:SF3">
    <property type="entry name" value="CARBOXYPEPTIDASE Q"/>
    <property type="match status" value="1"/>
</dbReference>
<keyword evidence="13" id="KW-0862">Zinc</keyword>
<dbReference type="Proteomes" id="UP000304912">
    <property type="component" value="Chromosome"/>
</dbReference>
<keyword evidence="18" id="KW-0458">Lysosome</keyword>
<keyword evidence="12" id="KW-0256">Endoplasmic reticulum</keyword>
<evidence type="ECO:0000256" key="21">
    <source>
        <dbReference type="SAM" id="SignalP"/>
    </source>
</evidence>
<evidence type="ECO:0000256" key="11">
    <source>
        <dbReference type="ARBA" id="ARBA00022801"/>
    </source>
</evidence>
<feature type="chain" id="PRO_5022768829" description="Carboxypeptidase Q" evidence="21">
    <location>
        <begin position="25"/>
        <end position="467"/>
    </location>
</feature>
<dbReference type="RefSeq" id="WP_139754891.1">
    <property type="nucleotide sequence ID" value="NZ_CP039852.1"/>
</dbReference>
<keyword evidence="11" id="KW-0378">Hydrolase</keyword>
<keyword evidence="9" id="KW-0479">Metal-binding</keyword>
<keyword evidence="15" id="KW-0482">Metalloprotease</keyword>
<dbReference type="GO" id="GO:0005764">
    <property type="term" value="C:lysosome"/>
    <property type="evidence" value="ECO:0007669"/>
    <property type="project" value="UniProtKB-SubCell"/>
</dbReference>
<evidence type="ECO:0000256" key="5">
    <source>
        <dbReference type="ARBA" id="ARBA00014116"/>
    </source>
</evidence>
<dbReference type="InterPro" id="IPR007484">
    <property type="entry name" value="Peptidase_M28"/>
</dbReference>
<keyword evidence="24" id="KW-1185">Reference proteome</keyword>
<dbReference type="InterPro" id="IPR039866">
    <property type="entry name" value="CPQ"/>
</dbReference>
<sequence>MLIPFPLKSALAGLLVLTTSVTWADELASETKQQIQTIKDKALNDDLSFEIIESLTTEVGPRMVGTPAEKASVKWAVNKMKALGFDKVWTEESEATLWERGTLDAQITAPYPQKVKALALGNSVGTGGETVSAEVVAFDNLEALKAAPADSLDNKIAFVTYQMERHRDGHGYGKAVGARVSGASEAAKKGAVGFIMRSVGTDTNRFAHTGVQMYQDDVKKIPAIALSNPDADLMEAMLTRDEPVTFSITMDNADTKGKTTTIANVIGEVTGSTYPDQVVTLGAHLDSWDVGTGAVDDGIGVGITLAAGHYLSQLEERPERTLRVILFAAEEIGLHGAKDYVKKHRDEMDNHVIGAEWDFGNGKIYELAPGVSQQALDDMRAFAQLLAPLGVEMASTNNAKGQSDMSALGNAGQPAVNFNPDGSDYFDFHHTENDTLDKVDKAALKTNTAIYSMFALFATDSGVDFRK</sequence>
<evidence type="ECO:0000256" key="1">
    <source>
        <dbReference type="ARBA" id="ARBA00004240"/>
    </source>
</evidence>
<evidence type="ECO:0000256" key="16">
    <source>
        <dbReference type="ARBA" id="ARBA00023145"/>
    </source>
</evidence>
<proteinExistence type="predicted"/>
<dbReference type="GO" id="GO:0006508">
    <property type="term" value="P:proteolysis"/>
    <property type="evidence" value="ECO:0007669"/>
    <property type="project" value="UniProtKB-KW"/>
</dbReference>
<dbReference type="EMBL" id="CP039852">
    <property type="protein sequence ID" value="QCZ92128.1"/>
    <property type="molecule type" value="Genomic_DNA"/>
</dbReference>
<dbReference type="SUPFAM" id="SSF53187">
    <property type="entry name" value="Zn-dependent exopeptidases"/>
    <property type="match status" value="1"/>
</dbReference>
<keyword evidence="6" id="KW-0964">Secreted</keyword>
<reference evidence="23 24" key="1">
    <citation type="submission" date="2019-04" db="EMBL/GenBank/DDBJ databases">
        <title>Salinimonas iocasae sp. nov., a halophilic bacterium isolated from the outer tube casing of tubeworms in Okinawa Trough.</title>
        <authorList>
            <person name="Zhang H."/>
            <person name="Wang H."/>
            <person name="Li C."/>
        </authorList>
    </citation>
    <scope>NUCLEOTIDE SEQUENCE [LARGE SCALE GENOMIC DNA]</scope>
    <source>
        <strain evidence="23 24">KX18D6</strain>
    </source>
</reference>
<keyword evidence="14" id="KW-0333">Golgi apparatus</keyword>
<organism evidence="23 24">
    <name type="scientific">Salinimonas iocasae</name>
    <dbReference type="NCBI Taxonomy" id="2572577"/>
    <lineage>
        <taxon>Bacteria</taxon>
        <taxon>Pseudomonadati</taxon>
        <taxon>Pseudomonadota</taxon>
        <taxon>Gammaproteobacteria</taxon>
        <taxon>Alteromonadales</taxon>
        <taxon>Alteromonadaceae</taxon>
        <taxon>Alteromonas/Salinimonas group</taxon>
        <taxon>Salinimonas</taxon>
    </lineage>
</organism>
<evidence type="ECO:0000256" key="8">
    <source>
        <dbReference type="ARBA" id="ARBA00022670"/>
    </source>
</evidence>
<evidence type="ECO:0000313" key="24">
    <source>
        <dbReference type="Proteomes" id="UP000304912"/>
    </source>
</evidence>
<evidence type="ECO:0000256" key="2">
    <source>
        <dbReference type="ARBA" id="ARBA00004371"/>
    </source>
</evidence>
<name>A0A5B7Y9J5_9ALTE</name>
<evidence type="ECO:0000256" key="17">
    <source>
        <dbReference type="ARBA" id="ARBA00023180"/>
    </source>
</evidence>
<feature type="domain" description="Peptidase M28" evidence="22">
    <location>
        <begin position="264"/>
        <end position="453"/>
    </location>
</feature>
<dbReference type="OrthoDB" id="9769665at2"/>
<dbReference type="PANTHER" id="PTHR12053">
    <property type="entry name" value="PROTEASE FAMILY M28 PLASMA GLUTAMATE CARBOXYPEPTIDASE-RELATED"/>
    <property type="match status" value="1"/>
</dbReference>
<evidence type="ECO:0000256" key="9">
    <source>
        <dbReference type="ARBA" id="ARBA00022723"/>
    </source>
</evidence>
<evidence type="ECO:0000313" key="23">
    <source>
        <dbReference type="EMBL" id="QCZ92128.1"/>
    </source>
</evidence>
<evidence type="ECO:0000256" key="13">
    <source>
        <dbReference type="ARBA" id="ARBA00022833"/>
    </source>
</evidence>
<evidence type="ECO:0000256" key="20">
    <source>
        <dbReference type="ARBA" id="ARBA00033328"/>
    </source>
</evidence>
<evidence type="ECO:0000256" key="12">
    <source>
        <dbReference type="ARBA" id="ARBA00022824"/>
    </source>
</evidence>
<protein>
    <recommendedName>
        <fullName evidence="5">Carboxypeptidase Q</fullName>
    </recommendedName>
    <alternativeName>
        <fullName evidence="20">Plasma glutamate carboxypeptidase</fullName>
    </alternativeName>
</protein>
<evidence type="ECO:0000256" key="7">
    <source>
        <dbReference type="ARBA" id="ARBA00022645"/>
    </source>
</evidence>
<dbReference type="AlphaFoldDB" id="A0A5B7Y9J5"/>
<dbReference type="Gene3D" id="3.50.30.30">
    <property type="match status" value="1"/>
</dbReference>
<evidence type="ECO:0000256" key="4">
    <source>
        <dbReference type="ARBA" id="ARBA00004613"/>
    </source>
</evidence>
<evidence type="ECO:0000256" key="19">
    <source>
        <dbReference type="ARBA" id="ARBA00025833"/>
    </source>
</evidence>
<comment type="subunit">
    <text evidence="19">Homodimer. The monomeric form is inactive while the homodimer is active.</text>
</comment>
<dbReference type="KEGG" id="salk:FBQ74_00955"/>
<evidence type="ECO:0000259" key="22">
    <source>
        <dbReference type="Pfam" id="PF04389"/>
    </source>
</evidence>
<keyword evidence="7" id="KW-0121">Carboxypeptidase</keyword>
<gene>
    <name evidence="23" type="ORF">FBQ74_00955</name>
</gene>
<keyword evidence="10 21" id="KW-0732">Signal</keyword>
<feature type="signal peptide" evidence="21">
    <location>
        <begin position="1"/>
        <end position="24"/>
    </location>
</feature>
<evidence type="ECO:0000256" key="3">
    <source>
        <dbReference type="ARBA" id="ARBA00004555"/>
    </source>
</evidence>
<dbReference type="GO" id="GO:0046872">
    <property type="term" value="F:metal ion binding"/>
    <property type="evidence" value="ECO:0007669"/>
    <property type="project" value="UniProtKB-KW"/>
</dbReference>
<evidence type="ECO:0000256" key="15">
    <source>
        <dbReference type="ARBA" id="ARBA00023049"/>
    </source>
</evidence>
<dbReference type="Gene3D" id="3.40.630.10">
    <property type="entry name" value="Zn peptidases"/>
    <property type="match status" value="1"/>
</dbReference>
<evidence type="ECO:0000256" key="6">
    <source>
        <dbReference type="ARBA" id="ARBA00022525"/>
    </source>
</evidence>
<dbReference type="GO" id="GO:0004180">
    <property type="term" value="F:carboxypeptidase activity"/>
    <property type="evidence" value="ECO:0007669"/>
    <property type="project" value="UniProtKB-KW"/>
</dbReference>
<evidence type="ECO:0000256" key="18">
    <source>
        <dbReference type="ARBA" id="ARBA00023228"/>
    </source>
</evidence>